<reference evidence="2" key="1">
    <citation type="journal article" date="2020" name="Stud. Mycol.">
        <title>101 Dothideomycetes genomes: a test case for predicting lifestyles and emergence of pathogens.</title>
        <authorList>
            <person name="Haridas S."/>
            <person name="Albert R."/>
            <person name="Binder M."/>
            <person name="Bloem J."/>
            <person name="Labutti K."/>
            <person name="Salamov A."/>
            <person name="Andreopoulos B."/>
            <person name="Baker S."/>
            <person name="Barry K."/>
            <person name="Bills G."/>
            <person name="Bluhm B."/>
            <person name="Cannon C."/>
            <person name="Castanera R."/>
            <person name="Culley D."/>
            <person name="Daum C."/>
            <person name="Ezra D."/>
            <person name="Gonzalez J."/>
            <person name="Henrissat B."/>
            <person name="Kuo A."/>
            <person name="Liang C."/>
            <person name="Lipzen A."/>
            <person name="Lutzoni F."/>
            <person name="Magnuson J."/>
            <person name="Mondo S."/>
            <person name="Nolan M."/>
            <person name="Ohm R."/>
            <person name="Pangilinan J."/>
            <person name="Park H.-J."/>
            <person name="Ramirez L."/>
            <person name="Alfaro M."/>
            <person name="Sun H."/>
            <person name="Tritt A."/>
            <person name="Yoshinaga Y."/>
            <person name="Zwiers L.-H."/>
            <person name="Turgeon B."/>
            <person name="Goodwin S."/>
            <person name="Spatafora J."/>
            <person name="Crous P."/>
            <person name="Grigoriev I."/>
        </authorList>
    </citation>
    <scope>NUCLEOTIDE SEQUENCE</scope>
    <source>
        <strain evidence="2">Tuck. ex Michener</strain>
    </source>
</reference>
<organism evidence="2 3">
    <name type="scientific">Viridothelium virens</name>
    <name type="common">Speckled blister lichen</name>
    <name type="synonym">Trypethelium virens</name>
    <dbReference type="NCBI Taxonomy" id="1048519"/>
    <lineage>
        <taxon>Eukaryota</taxon>
        <taxon>Fungi</taxon>
        <taxon>Dikarya</taxon>
        <taxon>Ascomycota</taxon>
        <taxon>Pezizomycotina</taxon>
        <taxon>Dothideomycetes</taxon>
        <taxon>Dothideomycetes incertae sedis</taxon>
        <taxon>Trypetheliales</taxon>
        <taxon>Trypetheliaceae</taxon>
        <taxon>Viridothelium</taxon>
    </lineage>
</organism>
<accession>A0A6A6HKG8</accession>
<sequence>MRKQDKRAFQLVRATTMLTQTSAFLALCPLSITITLENRVGQADSQLCLVEHNVDPAPLLATTPGEDSDDIVPIIRTLSETDAWYDQGPRKRKIMNTQAWVRSQAFPTTFEGVTIDTHVTSLGGPMPKDMFPVYNNPQAAPQNGDPSNSQGSTRVKLDKAKGKRPIFELAEDPSPPESLMIQRE</sequence>
<proteinExistence type="predicted"/>
<dbReference type="OrthoDB" id="10588852at2759"/>
<feature type="compositionally biased region" description="Polar residues" evidence="1">
    <location>
        <begin position="135"/>
        <end position="153"/>
    </location>
</feature>
<dbReference type="Proteomes" id="UP000800092">
    <property type="component" value="Unassembled WGS sequence"/>
</dbReference>
<evidence type="ECO:0000313" key="3">
    <source>
        <dbReference type="Proteomes" id="UP000800092"/>
    </source>
</evidence>
<gene>
    <name evidence="2" type="ORF">EV356DRAFT_508592</name>
</gene>
<keyword evidence="3" id="KW-1185">Reference proteome</keyword>
<feature type="region of interest" description="Disordered" evidence="1">
    <location>
        <begin position="131"/>
        <end position="184"/>
    </location>
</feature>
<evidence type="ECO:0000313" key="2">
    <source>
        <dbReference type="EMBL" id="KAF2238013.1"/>
    </source>
</evidence>
<dbReference type="AlphaFoldDB" id="A0A6A6HKG8"/>
<evidence type="ECO:0000256" key="1">
    <source>
        <dbReference type="SAM" id="MobiDB-lite"/>
    </source>
</evidence>
<name>A0A6A6HKG8_VIRVR</name>
<protein>
    <submittedName>
        <fullName evidence="2">Uncharacterized protein</fullName>
    </submittedName>
</protein>
<dbReference type="EMBL" id="ML991777">
    <property type="protein sequence ID" value="KAF2238013.1"/>
    <property type="molecule type" value="Genomic_DNA"/>
</dbReference>